<proteinExistence type="predicted"/>
<name>A0A4U5PJ49_STECR</name>
<reference evidence="1 2" key="2">
    <citation type="journal article" date="2019" name="G3 (Bethesda)">
        <title>Hybrid Assembly of the Genome of the Entomopathogenic Nematode Steinernema carpocapsae Identifies the X-Chromosome.</title>
        <authorList>
            <person name="Serra L."/>
            <person name="Macchietto M."/>
            <person name="Macias-Munoz A."/>
            <person name="McGill C.J."/>
            <person name="Rodriguez I.M."/>
            <person name="Rodriguez B."/>
            <person name="Murad R."/>
            <person name="Mortazavi A."/>
        </authorList>
    </citation>
    <scope>NUCLEOTIDE SEQUENCE [LARGE SCALE GENOMIC DNA]</scope>
    <source>
        <strain evidence="1 2">ALL</strain>
    </source>
</reference>
<protein>
    <submittedName>
        <fullName evidence="1">Uncharacterized protein</fullName>
    </submittedName>
</protein>
<dbReference type="AlphaFoldDB" id="A0A4U5PJ49"/>
<dbReference type="Proteomes" id="UP000298663">
    <property type="component" value="Unassembled WGS sequence"/>
</dbReference>
<evidence type="ECO:0000313" key="2">
    <source>
        <dbReference type="Proteomes" id="UP000298663"/>
    </source>
</evidence>
<sequence length="89" mass="9919">MCKPKPVNSAKPACKTFGYKCTSLDPTEACYSSFNAELLVILTFTIRQVRMLNIILDIGIWNAGFEAFPGTNPTRVFVQKIAHLVKLII</sequence>
<keyword evidence="2" id="KW-1185">Reference proteome</keyword>
<gene>
    <name evidence="1" type="ORF">L596_010456</name>
</gene>
<dbReference type="EMBL" id="AZBU02000002">
    <property type="protein sequence ID" value="TKR96441.1"/>
    <property type="molecule type" value="Genomic_DNA"/>
</dbReference>
<evidence type="ECO:0000313" key="1">
    <source>
        <dbReference type="EMBL" id="TKR96441.1"/>
    </source>
</evidence>
<comment type="caution">
    <text evidence="1">The sequence shown here is derived from an EMBL/GenBank/DDBJ whole genome shotgun (WGS) entry which is preliminary data.</text>
</comment>
<organism evidence="1 2">
    <name type="scientific">Steinernema carpocapsae</name>
    <name type="common">Entomopathogenic nematode</name>
    <dbReference type="NCBI Taxonomy" id="34508"/>
    <lineage>
        <taxon>Eukaryota</taxon>
        <taxon>Metazoa</taxon>
        <taxon>Ecdysozoa</taxon>
        <taxon>Nematoda</taxon>
        <taxon>Chromadorea</taxon>
        <taxon>Rhabditida</taxon>
        <taxon>Tylenchina</taxon>
        <taxon>Panagrolaimomorpha</taxon>
        <taxon>Strongyloidoidea</taxon>
        <taxon>Steinernematidae</taxon>
        <taxon>Steinernema</taxon>
    </lineage>
</organism>
<accession>A0A4U5PJ49</accession>
<reference evidence="1 2" key="1">
    <citation type="journal article" date="2015" name="Genome Biol.">
        <title>Comparative genomics of Steinernema reveals deeply conserved gene regulatory networks.</title>
        <authorList>
            <person name="Dillman A.R."/>
            <person name="Macchietto M."/>
            <person name="Porter C.F."/>
            <person name="Rogers A."/>
            <person name="Williams B."/>
            <person name="Antoshechkin I."/>
            <person name="Lee M.M."/>
            <person name="Goodwin Z."/>
            <person name="Lu X."/>
            <person name="Lewis E.E."/>
            <person name="Goodrich-Blair H."/>
            <person name="Stock S.P."/>
            <person name="Adams B.J."/>
            <person name="Sternberg P.W."/>
            <person name="Mortazavi A."/>
        </authorList>
    </citation>
    <scope>NUCLEOTIDE SEQUENCE [LARGE SCALE GENOMIC DNA]</scope>
    <source>
        <strain evidence="1 2">ALL</strain>
    </source>
</reference>